<evidence type="ECO:0000256" key="6">
    <source>
        <dbReference type="SAM" id="MobiDB-lite"/>
    </source>
</evidence>
<evidence type="ECO:0008006" key="10">
    <source>
        <dbReference type="Google" id="ProtNLM"/>
    </source>
</evidence>
<evidence type="ECO:0000256" key="5">
    <source>
        <dbReference type="ARBA" id="ARBA00023136"/>
    </source>
</evidence>
<gene>
    <name evidence="8" type="ORF">IFR04_005279</name>
</gene>
<dbReference type="SUPFAM" id="SSF103473">
    <property type="entry name" value="MFS general substrate transporter"/>
    <property type="match status" value="1"/>
</dbReference>
<evidence type="ECO:0000256" key="2">
    <source>
        <dbReference type="ARBA" id="ARBA00022448"/>
    </source>
</evidence>
<dbReference type="InterPro" id="IPR036259">
    <property type="entry name" value="MFS_trans_sf"/>
</dbReference>
<accession>A0A8H7TL37</accession>
<keyword evidence="9" id="KW-1185">Reference proteome</keyword>
<keyword evidence="4 7" id="KW-1133">Transmembrane helix</keyword>
<evidence type="ECO:0000256" key="4">
    <source>
        <dbReference type="ARBA" id="ARBA00022989"/>
    </source>
</evidence>
<protein>
    <recommendedName>
        <fullName evidence="10">Major facilitator superfamily (MFS) profile domain-containing protein</fullName>
    </recommendedName>
</protein>
<keyword evidence="3 7" id="KW-0812">Transmembrane</keyword>
<keyword evidence="5 7" id="KW-0472">Membrane</keyword>
<proteinExistence type="predicted"/>
<feature type="transmembrane region" description="Helical" evidence="7">
    <location>
        <begin position="190"/>
        <end position="210"/>
    </location>
</feature>
<feature type="transmembrane region" description="Helical" evidence="7">
    <location>
        <begin position="248"/>
        <end position="271"/>
    </location>
</feature>
<dbReference type="Proteomes" id="UP000664132">
    <property type="component" value="Unassembled WGS sequence"/>
</dbReference>
<dbReference type="PANTHER" id="PTHR23511">
    <property type="entry name" value="SYNAPTIC VESICLE GLYCOPROTEIN 2"/>
    <property type="match status" value="1"/>
</dbReference>
<dbReference type="GO" id="GO:0016020">
    <property type="term" value="C:membrane"/>
    <property type="evidence" value="ECO:0007669"/>
    <property type="project" value="UniProtKB-SubCell"/>
</dbReference>
<dbReference type="Gene3D" id="1.20.1250.20">
    <property type="entry name" value="MFS general substrate transporter like domains"/>
    <property type="match status" value="1"/>
</dbReference>
<sequence>MALSAIECSLATEAGSSTITAKGPGAIEKHTASGSGDLNEDGQALSDVEDTAVVDKGSVDPVYEAKARVLDHAIQEIGMGWYQWQLFIVVGFGWANDNLWPIVTSLILVNHILLWLKTHHPHHDDLGLHRPRLPALQRLPTYLRTIKGAEFDDGSTYITYRNSLIIAAVGFPGALLGGALVEIPKFGRKGALAVFTILTGVFLYGTTTALTSNSLLGWNCGFNFASNIMNSVLYGYSPEIFPTKDKGTGNALTATVNRIFGIMAPIIAMFANLETSAPVYISSALFLVAGVLVIALPFESQGKASL</sequence>
<feature type="region of interest" description="Disordered" evidence="6">
    <location>
        <begin position="21"/>
        <end position="42"/>
    </location>
</feature>
<dbReference type="AlphaFoldDB" id="A0A8H7TL37"/>
<organism evidence="8 9">
    <name type="scientific">Cadophora malorum</name>
    <dbReference type="NCBI Taxonomy" id="108018"/>
    <lineage>
        <taxon>Eukaryota</taxon>
        <taxon>Fungi</taxon>
        <taxon>Dikarya</taxon>
        <taxon>Ascomycota</taxon>
        <taxon>Pezizomycotina</taxon>
        <taxon>Leotiomycetes</taxon>
        <taxon>Helotiales</taxon>
        <taxon>Ploettnerulaceae</taxon>
        <taxon>Cadophora</taxon>
    </lineage>
</organism>
<evidence type="ECO:0000256" key="3">
    <source>
        <dbReference type="ARBA" id="ARBA00022692"/>
    </source>
</evidence>
<dbReference type="EMBL" id="JAFJYH010000063">
    <property type="protein sequence ID" value="KAG4421552.1"/>
    <property type="molecule type" value="Genomic_DNA"/>
</dbReference>
<feature type="transmembrane region" description="Helical" evidence="7">
    <location>
        <begin position="277"/>
        <end position="298"/>
    </location>
</feature>
<dbReference type="OrthoDB" id="4139357at2759"/>
<reference evidence="8" key="1">
    <citation type="submission" date="2021-02" db="EMBL/GenBank/DDBJ databases">
        <title>Genome sequence Cadophora malorum strain M34.</title>
        <authorList>
            <person name="Stefanovic E."/>
            <person name="Vu D."/>
            <person name="Scully C."/>
            <person name="Dijksterhuis J."/>
            <person name="Roader J."/>
            <person name="Houbraken J."/>
        </authorList>
    </citation>
    <scope>NUCLEOTIDE SEQUENCE</scope>
    <source>
        <strain evidence="8">M34</strain>
    </source>
</reference>
<evidence type="ECO:0000256" key="1">
    <source>
        <dbReference type="ARBA" id="ARBA00004141"/>
    </source>
</evidence>
<evidence type="ECO:0000313" key="9">
    <source>
        <dbReference type="Proteomes" id="UP000664132"/>
    </source>
</evidence>
<evidence type="ECO:0000256" key="7">
    <source>
        <dbReference type="SAM" id="Phobius"/>
    </source>
</evidence>
<evidence type="ECO:0000313" key="8">
    <source>
        <dbReference type="EMBL" id="KAG4421552.1"/>
    </source>
</evidence>
<dbReference type="PANTHER" id="PTHR23511:SF12">
    <property type="entry name" value="TRANSPORTER, PUTATIVE (AFU_ORTHOLOGUE AFUA_7G01740)-RELATED"/>
    <property type="match status" value="1"/>
</dbReference>
<comment type="caution">
    <text evidence="8">The sequence shown here is derived from an EMBL/GenBank/DDBJ whole genome shotgun (WGS) entry which is preliminary data.</text>
</comment>
<comment type="subcellular location">
    <subcellularLocation>
        <location evidence="1">Membrane</location>
        <topology evidence="1">Multi-pass membrane protein</topology>
    </subcellularLocation>
</comment>
<name>A0A8H7TL37_9HELO</name>
<feature type="transmembrane region" description="Helical" evidence="7">
    <location>
        <begin position="164"/>
        <end position="183"/>
    </location>
</feature>
<keyword evidence="2" id="KW-0813">Transport</keyword>